<dbReference type="Proteomes" id="UP000681720">
    <property type="component" value="Unassembled WGS sequence"/>
</dbReference>
<evidence type="ECO:0000256" key="1">
    <source>
        <dbReference type="ARBA" id="ARBA00023157"/>
    </source>
</evidence>
<dbReference type="SUPFAM" id="SSF49742">
    <property type="entry name" value="PHM/PNGase F"/>
    <property type="match status" value="1"/>
</dbReference>
<reference evidence="3" key="1">
    <citation type="submission" date="2021-02" db="EMBL/GenBank/DDBJ databases">
        <authorList>
            <person name="Nowell W R."/>
        </authorList>
    </citation>
    <scope>NUCLEOTIDE SEQUENCE</scope>
</reference>
<feature type="domain" description="Copper type II ascorbate-dependent monooxygenase C-terminal" evidence="2">
    <location>
        <begin position="8"/>
        <end position="52"/>
    </location>
</feature>
<evidence type="ECO:0000313" key="5">
    <source>
        <dbReference type="Proteomes" id="UP000681967"/>
    </source>
</evidence>
<proteinExistence type="predicted"/>
<dbReference type="Proteomes" id="UP000681967">
    <property type="component" value="Unassembled WGS sequence"/>
</dbReference>
<gene>
    <name evidence="3" type="ORF">BYL167_LOCUS33214</name>
    <name evidence="4" type="ORF">GIL414_LOCUS41421</name>
</gene>
<protein>
    <recommendedName>
        <fullName evidence="2">Copper type II ascorbate-dependent monooxygenase C-terminal domain-containing protein</fullName>
    </recommendedName>
</protein>
<evidence type="ECO:0000313" key="4">
    <source>
        <dbReference type="EMBL" id="CAF4659569.1"/>
    </source>
</evidence>
<sequence length="59" mass="6352">TAFATPIAIAIPPKVDRFIIDTYCPAVVTKSFPQSGITVFGAFPHTHLQGKVKLSILIL</sequence>
<dbReference type="Pfam" id="PF03712">
    <property type="entry name" value="Cu2_monoox_C"/>
    <property type="match status" value="1"/>
</dbReference>
<dbReference type="GO" id="GO:0016715">
    <property type="term" value="F:oxidoreductase activity, acting on paired donors, with incorporation or reduction of molecular oxygen, reduced ascorbate as one donor, and incorporation of one atom of oxygen"/>
    <property type="evidence" value="ECO:0007669"/>
    <property type="project" value="InterPro"/>
</dbReference>
<dbReference type="EMBL" id="CAJOBH010063863">
    <property type="protein sequence ID" value="CAF4438454.1"/>
    <property type="molecule type" value="Genomic_DNA"/>
</dbReference>
<dbReference type="Gene3D" id="2.60.120.230">
    <property type="match status" value="1"/>
</dbReference>
<evidence type="ECO:0000259" key="2">
    <source>
        <dbReference type="Pfam" id="PF03712"/>
    </source>
</evidence>
<organism evidence="3 5">
    <name type="scientific">Rotaria magnacalcarata</name>
    <dbReference type="NCBI Taxonomy" id="392030"/>
    <lineage>
        <taxon>Eukaryota</taxon>
        <taxon>Metazoa</taxon>
        <taxon>Spiralia</taxon>
        <taxon>Gnathifera</taxon>
        <taxon>Rotifera</taxon>
        <taxon>Eurotatoria</taxon>
        <taxon>Bdelloidea</taxon>
        <taxon>Philodinida</taxon>
        <taxon>Philodinidae</taxon>
        <taxon>Rotaria</taxon>
    </lineage>
</organism>
<accession>A0A8S2WEM9</accession>
<dbReference type="InterPro" id="IPR014784">
    <property type="entry name" value="Cu2_ascorb_mOase-like_C"/>
</dbReference>
<dbReference type="InterPro" id="IPR008977">
    <property type="entry name" value="PHM/PNGase_F_dom_sf"/>
</dbReference>
<dbReference type="EMBL" id="CAJOBJ010117387">
    <property type="protein sequence ID" value="CAF4659569.1"/>
    <property type="molecule type" value="Genomic_DNA"/>
</dbReference>
<dbReference type="InterPro" id="IPR024548">
    <property type="entry name" value="Cu2_monoox_C"/>
</dbReference>
<dbReference type="AlphaFoldDB" id="A0A8S2WEM9"/>
<name>A0A8S2WEM9_9BILA</name>
<evidence type="ECO:0000313" key="3">
    <source>
        <dbReference type="EMBL" id="CAF4438454.1"/>
    </source>
</evidence>
<keyword evidence="1" id="KW-1015">Disulfide bond</keyword>
<comment type="caution">
    <text evidence="3">The sequence shown here is derived from an EMBL/GenBank/DDBJ whole genome shotgun (WGS) entry which is preliminary data.</text>
</comment>
<feature type="non-terminal residue" evidence="3">
    <location>
        <position position="1"/>
    </location>
</feature>